<dbReference type="Proteomes" id="UP001595796">
    <property type="component" value="Unassembled WGS sequence"/>
</dbReference>
<evidence type="ECO:0000313" key="5">
    <source>
        <dbReference type="EMBL" id="MFC5066470.1"/>
    </source>
</evidence>
<comment type="caution">
    <text evidence="5">The sequence shown here is derived from an EMBL/GenBank/DDBJ whole genome shotgun (WGS) entry which is preliminary data.</text>
</comment>
<dbReference type="InterPro" id="IPR018060">
    <property type="entry name" value="HTH_AraC"/>
</dbReference>
<protein>
    <submittedName>
        <fullName evidence="5">Helix-turn-helix domain-containing protein</fullName>
    </submittedName>
</protein>
<dbReference type="InterPro" id="IPR020449">
    <property type="entry name" value="Tscrpt_reg_AraC-type_HTH"/>
</dbReference>
<dbReference type="EMBL" id="JBHSJF010000001">
    <property type="protein sequence ID" value="MFC5066470.1"/>
    <property type="molecule type" value="Genomic_DNA"/>
</dbReference>
<dbReference type="RefSeq" id="WP_114955259.1">
    <property type="nucleotide sequence ID" value="NZ_JBHSJF010000001.1"/>
</dbReference>
<keyword evidence="6" id="KW-1185">Reference proteome</keyword>
<evidence type="ECO:0000256" key="1">
    <source>
        <dbReference type="ARBA" id="ARBA00023015"/>
    </source>
</evidence>
<sequence length="319" mass="35483">MQRFSTRDVPARDRLAFAHDFVARHVAGLQFTPSAGIDLDFDLSAMILPSNVTVGDARYTPLRGARTRELLQDGRDNYLMTIHETDFECSIVGGPPIKVAAGDVMIVNEGVQMNFDLPYTLVKVISLERSRMAGLVPRIDLDHSYHIPRSAPGVSLLDGYAALLRRYPPDSDRARAVSSNHLYDLAALMFEGVVDGGAGRTGAGIKAARLELVKRDILDRIADPELDAAAVARRQGISPRYLHMLFEGDGVTFSEFLRINRLDLAYRLLRVTRPERETISSIAFDVGFRDLSSFNRAFRQRYGATPSDIRAQAMRDRSS</sequence>
<dbReference type="Gene3D" id="1.10.10.60">
    <property type="entry name" value="Homeodomain-like"/>
    <property type="match status" value="1"/>
</dbReference>
<dbReference type="SUPFAM" id="SSF46689">
    <property type="entry name" value="Homeodomain-like"/>
    <property type="match status" value="1"/>
</dbReference>
<dbReference type="PROSITE" id="PS01124">
    <property type="entry name" value="HTH_ARAC_FAMILY_2"/>
    <property type="match status" value="1"/>
</dbReference>
<dbReference type="Pfam" id="PF12833">
    <property type="entry name" value="HTH_18"/>
    <property type="match status" value="1"/>
</dbReference>
<dbReference type="SMART" id="SM00342">
    <property type="entry name" value="HTH_ARAC"/>
    <property type="match status" value="1"/>
</dbReference>
<dbReference type="InterPro" id="IPR050204">
    <property type="entry name" value="AraC_XylS_family_regulators"/>
</dbReference>
<proteinExistence type="predicted"/>
<evidence type="ECO:0000259" key="4">
    <source>
        <dbReference type="PROSITE" id="PS01124"/>
    </source>
</evidence>
<dbReference type="PRINTS" id="PR00032">
    <property type="entry name" value="HTHARAC"/>
</dbReference>
<keyword evidence="2" id="KW-0238">DNA-binding</keyword>
<dbReference type="PANTHER" id="PTHR46796:SF6">
    <property type="entry name" value="ARAC SUBFAMILY"/>
    <property type="match status" value="1"/>
</dbReference>
<dbReference type="InterPro" id="IPR009057">
    <property type="entry name" value="Homeodomain-like_sf"/>
</dbReference>
<keyword evidence="3" id="KW-0804">Transcription</keyword>
<evidence type="ECO:0000256" key="3">
    <source>
        <dbReference type="ARBA" id="ARBA00023163"/>
    </source>
</evidence>
<name>A0ABV9YUK7_9HYPH</name>
<dbReference type="PANTHER" id="PTHR46796">
    <property type="entry name" value="HTH-TYPE TRANSCRIPTIONAL ACTIVATOR RHAS-RELATED"/>
    <property type="match status" value="1"/>
</dbReference>
<organism evidence="5 6">
    <name type="scientific">Flaviflagellibacter deserti</name>
    <dbReference type="NCBI Taxonomy" id="2267266"/>
    <lineage>
        <taxon>Bacteria</taxon>
        <taxon>Pseudomonadati</taxon>
        <taxon>Pseudomonadota</taxon>
        <taxon>Alphaproteobacteria</taxon>
        <taxon>Hyphomicrobiales</taxon>
        <taxon>Flaviflagellibacter</taxon>
    </lineage>
</organism>
<keyword evidence="1" id="KW-0805">Transcription regulation</keyword>
<evidence type="ECO:0000256" key="2">
    <source>
        <dbReference type="ARBA" id="ARBA00023125"/>
    </source>
</evidence>
<gene>
    <name evidence="5" type="ORF">ACFPFW_00400</name>
</gene>
<feature type="domain" description="HTH araC/xylS-type" evidence="4">
    <location>
        <begin position="211"/>
        <end position="312"/>
    </location>
</feature>
<reference evidence="6" key="1">
    <citation type="journal article" date="2019" name="Int. J. Syst. Evol. Microbiol.">
        <title>The Global Catalogue of Microorganisms (GCM) 10K type strain sequencing project: providing services to taxonomists for standard genome sequencing and annotation.</title>
        <authorList>
            <consortium name="The Broad Institute Genomics Platform"/>
            <consortium name="The Broad Institute Genome Sequencing Center for Infectious Disease"/>
            <person name="Wu L."/>
            <person name="Ma J."/>
        </authorList>
    </citation>
    <scope>NUCLEOTIDE SEQUENCE [LARGE SCALE GENOMIC DNA]</scope>
    <source>
        <strain evidence="6">CGMCC 1.16444</strain>
    </source>
</reference>
<accession>A0ABV9YUK7</accession>
<evidence type="ECO:0000313" key="6">
    <source>
        <dbReference type="Proteomes" id="UP001595796"/>
    </source>
</evidence>